<reference evidence="2" key="1">
    <citation type="submission" date="2023-08" db="EMBL/GenBank/DDBJ databases">
        <title>Black Yeasts Isolated from many extreme environments.</title>
        <authorList>
            <person name="Coleine C."/>
            <person name="Stajich J.E."/>
            <person name="Selbmann L."/>
        </authorList>
    </citation>
    <scope>NUCLEOTIDE SEQUENCE</scope>
    <source>
        <strain evidence="2">CCFEE 5810</strain>
    </source>
</reference>
<evidence type="ECO:0000313" key="3">
    <source>
        <dbReference type="Proteomes" id="UP001310594"/>
    </source>
</evidence>
<evidence type="ECO:0000313" key="2">
    <source>
        <dbReference type="EMBL" id="KAK5701501.1"/>
    </source>
</evidence>
<dbReference type="AlphaFoldDB" id="A0AAN7ZNY1"/>
<sequence>MAQSSGQGSNETQAATSDPQHQLQEQPPQTTPSRSQTATDEQQAAITNPSAQRKGYCVSVWATGGYLEVDVGEGKYVPVPNTHAREPTREEIHQALIAAGYHERADELADRATLGALTDGNSAPKENSHDFAPGRGLRLFLCLMAT</sequence>
<comment type="caution">
    <text evidence="2">The sequence shown here is derived from an EMBL/GenBank/DDBJ whole genome shotgun (WGS) entry which is preliminary data.</text>
</comment>
<proteinExistence type="predicted"/>
<feature type="region of interest" description="Disordered" evidence="1">
    <location>
        <begin position="1"/>
        <end position="52"/>
    </location>
</feature>
<dbReference type="EMBL" id="JAVRQU010000006">
    <property type="protein sequence ID" value="KAK5701501.1"/>
    <property type="molecule type" value="Genomic_DNA"/>
</dbReference>
<organism evidence="2 3">
    <name type="scientific">Elasticomyces elasticus</name>
    <dbReference type="NCBI Taxonomy" id="574655"/>
    <lineage>
        <taxon>Eukaryota</taxon>
        <taxon>Fungi</taxon>
        <taxon>Dikarya</taxon>
        <taxon>Ascomycota</taxon>
        <taxon>Pezizomycotina</taxon>
        <taxon>Dothideomycetes</taxon>
        <taxon>Dothideomycetidae</taxon>
        <taxon>Mycosphaerellales</taxon>
        <taxon>Teratosphaeriaceae</taxon>
        <taxon>Elasticomyces</taxon>
    </lineage>
</organism>
<gene>
    <name evidence="2" type="ORF">LTR97_004316</name>
</gene>
<feature type="compositionally biased region" description="Polar residues" evidence="1">
    <location>
        <begin position="1"/>
        <end position="51"/>
    </location>
</feature>
<dbReference type="Proteomes" id="UP001310594">
    <property type="component" value="Unassembled WGS sequence"/>
</dbReference>
<evidence type="ECO:0000256" key="1">
    <source>
        <dbReference type="SAM" id="MobiDB-lite"/>
    </source>
</evidence>
<name>A0AAN7ZNY1_9PEZI</name>
<protein>
    <submittedName>
        <fullName evidence="2">Uncharacterized protein</fullName>
    </submittedName>
</protein>
<accession>A0AAN7ZNY1</accession>